<name>A0ABQ4C4A8_9ACTN</name>
<evidence type="ECO:0000259" key="2">
    <source>
        <dbReference type="PROSITE" id="PS50943"/>
    </source>
</evidence>
<keyword evidence="4" id="KW-1185">Reference proteome</keyword>
<comment type="caution">
    <text evidence="3">The sequence shown here is derived from an EMBL/GenBank/DDBJ whole genome shotgun (WGS) entry which is preliminary data.</text>
</comment>
<accession>A0ABQ4C4A8</accession>
<evidence type="ECO:0000256" key="1">
    <source>
        <dbReference type="SAM" id="MobiDB-lite"/>
    </source>
</evidence>
<dbReference type="Gene3D" id="1.10.260.40">
    <property type="entry name" value="lambda repressor-like DNA-binding domains"/>
    <property type="match status" value="1"/>
</dbReference>
<gene>
    <name evidence="3" type="ORF">Air01nite_37180</name>
</gene>
<dbReference type="InterPro" id="IPR001387">
    <property type="entry name" value="Cro/C1-type_HTH"/>
</dbReference>
<dbReference type="RefSeq" id="WP_203703902.1">
    <property type="nucleotide sequence ID" value="NZ_BAAALU010000019.1"/>
</dbReference>
<feature type="domain" description="HTH cro/C1-type" evidence="2">
    <location>
        <begin position="42"/>
        <end position="76"/>
    </location>
</feature>
<organism evidence="3 4">
    <name type="scientific">Asanoa iriomotensis</name>
    <dbReference type="NCBI Taxonomy" id="234613"/>
    <lineage>
        <taxon>Bacteria</taxon>
        <taxon>Bacillati</taxon>
        <taxon>Actinomycetota</taxon>
        <taxon>Actinomycetes</taxon>
        <taxon>Micromonosporales</taxon>
        <taxon>Micromonosporaceae</taxon>
        <taxon>Asanoa</taxon>
    </lineage>
</organism>
<evidence type="ECO:0000313" key="4">
    <source>
        <dbReference type="Proteomes" id="UP000624325"/>
    </source>
</evidence>
<reference evidence="3 4" key="1">
    <citation type="submission" date="2021-01" db="EMBL/GenBank/DDBJ databases">
        <title>Whole genome shotgun sequence of Asanoa iriomotensis NBRC 100142.</title>
        <authorList>
            <person name="Komaki H."/>
            <person name="Tamura T."/>
        </authorList>
    </citation>
    <scope>NUCLEOTIDE SEQUENCE [LARGE SCALE GENOMIC DNA]</scope>
    <source>
        <strain evidence="3 4">NBRC 100142</strain>
    </source>
</reference>
<dbReference type="SUPFAM" id="SSF47413">
    <property type="entry name" value="lambda repressor-like DNA-binding domains"/>
    <property type="match status" value="1"/>
</dbReference>
<sequence>MTPVRPDVPSRPYPPAGPEQVDRQVQGRLRVGEAWLSAGRVLAAHRVAAGLTQHNLAGLVPWSRSTIANVERGRQNVPDAFWAQCDAVVHAGGRLTAAAADARSLARVHAQQVAASRSAVPQMRWCRCGGLLRVPVGVGWPG</sequence>
<protein>
    <recommendedName>
        <fullName evidence="2">HTH cro/C1-type domain-containing protein</fullName>
    </recommendedName>
</protein>
<dbReference type="PROSITE" id="PS50943">
    <property type="entry name" value="HTH_CROC1"/>
    <property type="match status" value="1"/>
</dbReference>
<proteinExistence type="predicted"/>
<evidence type="ECO:0000313" key="3">
    <source>
        <dbReference type="EMBL" id="GIF57623.1"/>
    </source>
</evidence>
<dbReference type="EMBL" id="BONC01000025">
    <property type="protein sequence ID" value="GIF57623.1"/>
    <property type="molecule type" value="Genomic_DNA"/>
</dbReference>
<dbReference type="Proteomes" id="UP000624325">
    <property type="component" value="Unassembled WGS sequence"/>
</dbReference>
<dbReference type="CDD" id="cd00093">
    <property type="entry name" value="HTH_XRE"/>
    <property type="match status" value="1"/>
</dbReference>
<feature type="region of interest" description="Disordered" evidence="1">
    <location>
        <begin position="1"/>
        <end position="21"/>
    </location>
</feature>
<dbReference type="Pfam" id="PF13560">
    <property type="entry name" value="HTH_31"/>
    <property type="match status" value="1"/>
</dbReference>
<dbReference type="InterPro" id="IPR010982">
    <property type="entry name" value="Lambda_DNA-bd_dom_sf"/>
</dbReference>